<sequence>MPLPNDASSRSDPASRDDPTTALVEVGAGMAVLFADRPPSEMELIPFSMMGTETTKRLTDRLAIGAGLVNTGVQGVQGALPAQGLVRLAPQTLEALKTAVPVQSGGWNLGVLTEGHGFSHVIRWAPATSAQAATLLSSLGPAAALLSLQMQLASVSRRVDENLELTQEVLKELRQDHWNTLLGLYETTVRAVEEAQMVGFVNQHIYGAVKTREADLRAERHVFDDYVKGHVKALSPNARSRNEYLQGHGEEIIADAHGLLMAEGSWFRFRVLRAASIAYDEDHAAENQQLLTSLVETTQQEHDEAMGRIAELLEALERRARLVAALPGRRSFKLGAGRGTDRHDIAPLAEALAEKVAVLRNRPHRIGELPQPALAVFKDGTAPKELLRILQYVLPEGTRLLALADVNDTEHLIHGNAYLGVTPEHFFLSSQSGVNSQGIIERQIPLADIRYVRTGADRAAGLVLDVITKDENIRISFDAWAQEGERLKDARRLGTLLASAMNIPDEELCSDPLLPSPAVPDRMELPGDPQRFPAPRRSA</sequence>
<dbReference type="EMBL" id="ACVN02000125">
    <property type="protein sequence ID" value="ERK59096.1"/>
    <property type="molecule type" value="Genomic_DNA"/>
</dbReference>
<dbReference type="OrthoDB" id="3257812at2"/>
<gene>
    <name evidence="2" type="ORF">HMPREF0682_2820</name>
</gene>
<dbReference type="RefSeq" id="WP_021797090.1">
    <property type="nucleotide sequence ID" value="NZ_ACVN02000125.1"/>
</dbReference>
<dbReference type="AlphaFoldDB" id="U2QRE0"/>
<comment type="caution">
    <text evidence="2">The sequence shown here is derived from an EMBL/GenBank/DDBJ whole genome shotgun (WGS) entry which is preliminary data.</text>
</comment>
<evidence type="ECO:0000313" key="3">
    <source>
        <dbReference type="Proteomes" id="UP000017052"/>
    </source>
</evidence>
<evidence type="ECO:0000313" key="2">
    <source>
        <dbReference type="EMBL" id="ERK59096.1"/>
    </source>
</evidence>
<organism evidence="2 3">
    <name type="scientific">Propionibacterium acidifaciens F0233</name>
    <dbReference type="NCBI Taxonomy" id="553198"/>
    <lineage>
        <taxon>Bacteria</taxon>
        <taxon>Bacillati</taxon>
        <taxon>Actinomycetota</taxon>
        <taxon>Actinomycetes</taxon>
        <taxon>Propionibacteriales</taxon>
        <taxon>Propionibacteriaceae</taxon>
        <taxon>Propionibacterium</taxon>
    </lineage>
</organism>
<name>U2QRE0_9ACTN</name>
<accession>U2QRE0</accession>
<evidence type="ECO:0000256" key="1">
    <source>
        <dbReference type="SAM" id="MobiDB-lite"/>
    </source>
</evidence>
<dbReference type="GeneID" id="95359084"/>
<feature type="region of interest" description="Disordered" evidence="1">
    <location>
        <begin position="511"/>
        <end position="539"/>
    </location>
</feature>
<protein>
    <submittedName>
        <fullName evidence="2">Uncharacterized protein</fullName>
    </submittedName>
</protein>
<proteinExistence type="predicted"/>
<dbReference type="Proteomes" id="UP000017052">
    <property type="component" value="Unassembled WGS sequence"/>
</dbReference>
<keyword evidence="3" id="KW-1185">Reference proteome</keyword>
<reference evidence="2" key="1">
    <citation type="submission" date="2013-08" db="EMBL/GenBank/DDBJ databases">
        <authorList>
            <person name="Durkin A.S."/>
            <person name="Haft D.R."/>
            <person name="McCorrison J."/>
            <person name="Torralba M."/>
            <person name="Gillis M."/>
            <person name="Haft D.H."/>
            <person name="Methe B."/>
            <person name="Sutton G."/>
            <person name="Nelson K.E."/>
        </authorList>
    </citation>
    <scope>NUCLEOTIDE SEQUENCE [LARGE SCALE GENOMIC DNA]</scope>
    <source>
        <strain evidence="2">F0233</strain>
    </source>
</reference>